<dbReference type="PANTHER" id="PTHR11439">
    <property type="entry name" value="GAG-POL-RELATED RETROTRANSPOSON"/>
    <property type="match status" value="1"/>
</dbReference>
<dbReference type="PROSITE" id="PS50158">
    <property type="entry name" value="ZF_CCHC"/>
    <property type="match status" value="1"/>
</dbReference>
<proteinExistence type="predicted"/>
<dbReference type="InterPro" id="IPR043502">
    <property type="entry name" value="DNA/RNA_pol_sf"/>
</dbReference>
<keyword evidence="1" id="KW-0863">Zinc-finger</keyword>
<name>A0A2N9GSC8_FAGSY</name>
<dbReference type="SUPFAM" id="SSF56672">
    <property type="entry name" value="DNA/RNA polymerases"/>
    <property type="match status" value="1"/>
</dbReference>
<keyword evidence="1" id="KW-0862">Zinc</keyword>
<dbReference type="InterPro" id="IPR001878">
    <property type="entry name" value="Znf_CCHC"/>
</dbReference>
<accession>A0A2N9GSC8</accession>
<dbReference type="AlphaFoldDB" id="A0A2N9GSC8"/>
<dbReference type="PANTHER" id="PTHR11439:SF498">
    <property type="entry name" value="DNAK FAMILY PROTEIN"/>
    <property type="match status" value="1"/>
</dbReference>
<dbReference type="GO" id="GO:0003676">
    <property type="term" value="F:nucleic acid binding"/>
    <property type="evidence" value="ECO:0007669"/>
    <property type="project" value="InterPro"/>
</dbReference>
<organism evidence="3">
    <name type="scientific">Fagus sylvatica</name>
    <name type="common">Beechnut</name>
    <dbReference type="NCBI Taxonomy" id="28930"/>
    <lineage>
        <taxon>Eukaryota</taxon>
        <taxon>Viridiplantae</taxon>
        <taxon>Streptophyta</taxon>
        <taxon>Embryophyta</taxon>
        <taxon>Tracheophyta</taxon>
        <taxon>Spermatophyta</taxon>
        <taxon>Magnoliopsida</taxon>
        <taxon>eudicotyledons</taxon>
        <taxon>Gunneridae</taxon>
        <taxon>Pentapetalae</taxon>
        <taxon>rosids</taxon>
        <taxon>fabids</taxon>
        <taxon>Fagales</taxon>
        <taxon>Fagaceae</taxon>
        <taxon>Fagus</taxon>
    </lineage>
</organism>
<dbReference type="EMBL" id="OIVN01002646">
    <property type="protein sequence ID" value="SPD05337.1"/>
    <property type="molecule type" value="Genomic_DNA"/>
</dbReference>
<dbReference type="Pfam" id="PF25597">
    <property type="entry name" value="SH3_retrovirus"/>
    <property type="match status" value="1"/>
</dbReference>
<evidence type="ECO:0000256" key="1">
    <source>
        <dbReference type="PROSITE-ProRule" id="PRU00047"/>
    </source>
</evidence>
<protein>
    <recommendedName>
        <fullName evidence="2">CCHC-type domain-containing protein</fullName>
    </recommendedName>
</protein>
<dbReference type="CDD" id="cd09272">
    <property type="entry name" value="RNase_HI_RT_Ty1"/>
    <property type="match status" value="1"/>
</dbReference>
<gene>
    <name evidence="3" type="ORF">FSB_LOCUS33219</name>
</gene>
<reference evidence="3" key="1">
    <citation type="submission" date="2018-02" db="EMBL/GenBank/DDBJ databases">
        <authorList>
            <person name="Cohen D.B."/>
            <person name="Kent A.D."/>
        </authorList>
    </citation>
    <scope>NUCLEOTIDE SEQUENCE</scope>
</reference>
<sequence>MTRALSAKNKIGFVNGTILQPNDQSDPVFSDWQRCNDLVLFWITNCLSRQIYATVLYAHTAKEVWDDLQQRYSHSNGTRVHHLKQAIASFKQDGLSVSDYFTHLKGLWDEFLNYRPIPSCTCGAKCMCGLSKTLIEYQHYDYVHSFLMGLNETFAAVRGQIVLMEPLPGINKVFSLIQNHEKKGARILPLLVGFPSVDSTTLASRLDNEFNQTCTYPNSESNALLSRFDNTRQPQYPRKDMPICSHCGYKGHVAEKCYKLHGKPPGFQRKPRNAPAANQVSCPMTMPPNGHDNSQNVPSLAMQCQQFLNMLTAQAQKGPSSFDSNNASPHQVATLITDLMQWRMIGMGRQQNGLYMLDLSSDSKPTTAVNVPDSFHKLLTKFDLRAKPCVFLGYPSGVKGYKLLDLTNHHVIISRDVIFHEHVFPFHNTLSANFSLFDTTLPNTTLPNTTLPTNQPNFSDIPSTLDSTVSCPINQAISSAEPCSVSTPVLTSPSTDSPTIPHLDVPSCSELVSSPLRRSTRVSKPPTYLQDYHCKLAQSATSTNSSSIASIETTSFTQANQHSHWRQAMTDELKALEANNTLVSYTFTSWSLTQLDVNNAFLHGDLNEEVYMHLPPGFPSKGETNLVCKKWLGLPKGISLCQRKYVLDVLSDSGMLEDLLGDYSILTVTRPDINYSVQRLSQFMAKPTTTHLAASYRVLKYIKGTSGQGLFFPSNIDLHLKSFSDSNWASCPDTRRSVTGYCVFLGDSLISWKSKKQHTISRSSAEAKYKAMASIACELMWLLPLLKELQVNHPKGALLYCDR</sequence>
<evidence type="ECO:0000313" key="3">
    <source>
        <dbReference type="EMBL" id="SPD05337.1"/>
    </source>
</evidence>
<evidence type="ECO:0000259" key="2">
    <source>
        <dbReference type="PROSITE" id="PS50158"/>
    </source>
</evidence>
<keyword evidence="1" id="KW-0479">Metal-binding</keyword>
<dbReference type="GO" id="GO:0008270">
    <property type="term" value="F:zinc ion binding"/>
    <property type="evidence" value="ECO:0007669"/>
    <property type="project" value="UniProtKB-KW"/>
</dbReference>
<feature type="domain" description="CCHC-type" evidence="2">
    <location>
        <begin position="244"/>
        <end position="257"/>
    </location>
</feature>
<dbReference type="InterPro" id="IPR057670">
    <property type="entry name" value="SH3_retrovirus"/>
</dbReference>